<dbReference type="Pfam" id="PF07167">
    <property type="entry name" value="PhaC_N"/>
    <property type="match status" value="1"/>
</dbReference>
<keyword evidence="7" id="KW-1185">Reference proteome</keyword>
<dbReference type="InterPro" id="IPR051321">
    <property type="entry name" value="PHA/PHB_synthase"/>
</dbReference>
<evidence type="ECO:0000256" key="1">
    <source>
        <dbReference type="ARBA" id="ARBA00004496"/>
    </source>
</evidence>
<protein>
    <submittedName>
        <fullName evidence="6">Class I poly(R)-hydroxyalkanoic acid synthase</fullName>
    </submittedName>
</protein>
<organism evidence="6 7">
    <name type="scientific">Pollutimonas subterranea</name>
    <dbReference type="NCBI Taxonomy" id="2045210"/>
    <lineage>
        <taxon>Bacteria</taxon>
        <taxon>Pseudomonadati</taxon>
        <taxon>Pseudomonadota</taxon>
        <taxon>Betaproteobacteria</taxon>
        <taxon>Burkholderiales</taxon>
        <taxon>Alcaligenaceae</taxon>
        <taxon>Pollutimonas</taxon>
    </lineage>
</organism>
<dbReference type="InterPro" id="IPR010941">
    <property type="entry name" value="PhaC_N"/>
</dbReference>
<keyword evidence="2" id="KW-0963">Cytoplasm</keyword>
<dbReference type="EMBL" id="PDNW01000002">
    <property type="protein sequence ID" value="PLC51445.1"/>
    <property type="molecule type" value="Genomic_DNA"/>
</dbReference>
<dbReference type="InterPro" id="IPR010963">
    <property type="entry name" value="PHA_synth_I"/>
</dbReference>
<keyword evidence="4" id="KW-0012">Acyltransferase</keyword>
<sequence>MSASSPSQWPGPVSVAPEKLAEIQADFSREWLRIITSAQQGSLEKPADRRFASEAWKTHPGYLVAAHAYLLSARAMNQMVDAAELSEPVKNRLRFSVMQWVEAMSPSNFMVTNPEVQSKLLETNGQSLGLGIQNLLADMQKGRLTQSDESQFELGRNIAVTEGSVIFQNELMQLIQYAPLTDKVHQKPLLIVPPCINKYYILDLQPENSFVRYAVEQGFTVFLISWRNPLPGDTDGIKDATWGDYLKHGVLQAVDIACDVSEQAQVNALGFCVGGTLLASALALARAEGRDPVASLTLLTTLLDFEETGVLDVFVDELHASSRERQLGHGCLMSARELGTTFSFLRPSELVWNYVVNNYLKGESPQKFDLLFWNADGTNLPGPFFTWYFRNTYLENNLKVPNRVTVDGQGIDLGRLTMPAYIYGSRDDHIVPWHASYKATHLLSGSSRFVLGASGHIAGVINHPAKKRRNYWVHDTESSSGKKVSGPQAWLDAATQHAGSWWPDWTSWLSSHSGGLVDARTELGNAHYMPLQPAPGDYVKVKAV</sequence>
<evidence type="ECO:0000313" key="7">
    <source>
        <dbReference type="Proteomes" id="UP000234190"/>
    </source>
</evidence>
<dbReference type="Gene3D" id="3.40.50.1820">
    <property type="entry name" value="alpha/beta hydrolase"/>
    <property type="match status" value="1"/>
</dbReference>
<evidence type="ECO:0000259" key="5">
    <source>
        <dbReference type="Pfam" id="PF07167"/>
    </source>
</evidence>
<evidence type="ECO:0000256" key="2">
    <source>
        <dbReference type="ARBA" id="ARBA00022490"/>
    </source>
</evidence>
<dbReference type="GO" id="GO:0016746">
    <property type="term" value="F:acyltransferase activity"/>
    <property type="evidence" value="ECO:0007669"/>
    <property type="project" value="UniProtKB-KW"/>
</dbReference>
<feature type="domain" description="Poly-beta-hydroxybutyrate polymerase N-terminal" evidence="5">
    <location>
        <begin position="48"/>
        <end position="214"/>
    </location>
</feature>
<keyword evidence="3" id="KW-0808">Transferase</keyword>
<dbReference type="GO" id="GO:0005737">
    <property type="term" value="C:cytoplasm"/>
    <property type="evidence" value="ECO:0007669"/>
    <property type="project" value="UniProtKB-SubCell"/>
</dbReference>
<accession>A0A2N4U8U0</accession>
<comment type="caution">
    <text evidence="6">The sequence shown here is derived from an EMBL/GenBank/DDBJ whole genome shotgun (WGS) entry which is preliminary data.</text>
</comment>
<dbReference type="PANTHER" id="PTHR36837:SF5">
    <property type="entry name" value="POLY-3-HYDROXYBUTYRATE SYNTHASE"/>
    <property type="match status" value="1"/>
</dbReference>
<proteinExistence type="predicted"/>
<evidence type="ECO:0000256" key="3">
    <source>
        <dbReference type="ARBA" id="ARBA00022679"/>
    </source>
</evidence>
<dbReference type="RefSeq" id="WP_102072764.1">
    <property type="nucleotide sequence ID" value="NZ_PDNW01000002.1"/>
</dbReference>
<name>A0A2N4U8U0_9BURK</name>
<dbReference type="InterPro" id="IPR029058">
    <property type="entry name" value="AB_hydrolase_fold"/>
</dbReference>
<comment type="subcellular location">
    <subcellularLocation>
        <location evidence="1">Cytoplasm</location>
    </subcellularLocation>
</comment>
<dbReference type="OrthoDB" id="7208816at2"/>
<dbReference type="GO" id="GO:0042619">
    <property type="term" value="P:poly-hydroxybutyrate biosynthetic process"/>
    <property type="evidence" value="ECO:0007669"/>
    <property type="project" value="InterPro"/>
</dbReference>
<gene>
    <name evidence="6" type="ORF">CR159_02955</name>
</gene>
<evidence type="ECO:0000256" key="4">
    <source>
        <dbReference type="ARBA" id="ARBA00023315"/>
    </source>
</evidence>
<dbReference type="NCBIfam" id="TIGR01838">
    <property type="entry name" value="PHA_synth_I"/>
    <property type="match status" value="1"/>
</dbReference>
<dbReference type="Proteomes" id="UP000234190">
    <property type="component" value="Unassembled WGS sequence"/>
</dbReference>
<reference evidence="6 7" key="1">
    <citation type="submission" date="2017-10" db="EMBL/GenBank/DDBJ databases">
        <title>Two draft genome sequences of Pusillimonas sp. strains isolated from a nitrate- and radionuclide-contaminated groundwater in Russia.</title>
        <authorList>
            <person name="Grouzdev D.S."/>
            <person name="Tourova T.P."/>
            <person name="Goeva M.A."/>
            <person name="Babich T.L."/>
            <person name="Sokolova D.S."/>
            <person name="Abdullin R."/>
            <person name="Poltaraus A.B."/>
            <person name="Toshchakov S.V."/>
            <person name="Nazina T.N."/>
        </authorList>
    </citation>
    <scope>NUCLEOTIDE SEQUENCE [LARGE SCALE GENOMIC DNA]</scope>
    <source>
        <strain evidence="6 7">JR1/69-3-13</strain>
    </source>
</reference>
<dbReference type="PANTHER" id="PTHR36837">
    <property type="entry name" value="POLY(3-HYDROXYALKANOATE) POLYMERASE SUBUNIT PHAC"/>
    <property type="match status" value="1"/>
</dbReference>
<dbReference type="AlphaFoldDB" id="A0A2N4U8U0"/>
<dbReference type="SUPFAM" id="SSF53474">
    <property type="entry name" value="alpha/beta-Hydrolases"/>
    <property type="match status" value="1"/>
</dbReference>
<evidence type="ECO:0000313" key="6">
    <source>
        <dbReference type="EMBL" id="PLC51445.1"/>
    </source>
</evidence>